<sequence length="656" mass="67457">MDALFAPAAALLGRLRYAQKAMVVAAVLFLPLAFVTLGYVNIQRGQVAFSALEREGIAYLRPLQELGARAVDARHRAVTGAAPAGAEVAAAVAAVDAVDRRHGATLETTAAWTAAKEKLSAAGRAAPGQPTLTAYGEALDGLLGLVVRVSDKSNLTLDPDLDTYYIMDALMFRLPVLLDATGRAVDTAAVHAAGPEPARRAAQFDLAVASGAIRGTRDAVATGMETGMANTASAEFRAAGPVVERTLAAVTAVLDEITAAARTGELNRVRPASADRVRTEVAGLAGLLAPLEDRLIAVRIDGFEANAALVIGAGILGVLVVAYLLVGFYRSSTAPLRRMVAALRGLAEGDLTVRVESDTRDEVGDMATGLRAAIDRVRDLLTALRDNARDLTGASAELSAVADGLGGTVTDTSARVAQVRGASTLVGHNVETVTEGTAQMSNAITEISSAVTAAREVADDAVRAAGVSHTSVAHLDRSTAKIEDVVAVISGIANQINLLALNATIEAVRAGAAGRGFAVVADEVKQLSSNAARATEDITGRVRAIQQDTGAAVDAIAHITAVIGRISDIQASITSAVEEQTATTAEMARSVREVAAGSRAISGELDGVAHSATRTAESATVTQQAATRLTRAAQSLDELVGQFRTGPPEDGGRTRG</sequence>
<dbReference type="Proteomes" id="UP000662200">
    <property type="component" value="Unassembled WGS sequence"/>
</dbReference>
<feature type="domain" description="Methyl-accepting transducer" evidence="7">
    <location>
        <begin position="387"/>
        <end position="627"/>
    </location>
</feature>
<dbReference type="PROSITE" id="PS50111">
    <property type="entry name" value="CHEMOTAXIS_TRANSDUC_2"/>
    <property type="match status" value="1"/>
</dbReference>
<evidence type="ECO:0000313" key="10">
    <source>
        <dbReference type="Proteomes" id="UP000662200"/>
    </source>
</evidence>
<dbReference type="InterPro" id="IPR004090">
    <property type="entry name" value="Chemotax_Me-accpt_rcpt"/>
</dbReference>
<evidence type="ECO:0000259" key="8">
    <source>
        <dbReference type="PROSITE" id="PS50885"/>
    </source>
</evidence>
<proteinExistence type="inferred from homology"/>
<dbReference type="GO" id="GO:0006935">
    <property type="term" value="P:chemotaxis"/>
    <property type="evidence" value="ECO:0007669"/>
    <property type="project" value="InterPro"/>
</dbReference>
<dbReference type="GO" id="GO:0016020">
    <property type="term" value="C:membrane"/>
    <property type="evidence" value="ECO:0007669"/>
    <property type="project" value="InterPro"/>
</dbReference>
<reference evidence="9" key="1">
    <citation type="journal article" date="2014" name="Int. J. Syst. Evol. Microbiol.">
        <title>Complete genome sequence of Corynebacterium casei LMG S-19264T (=DSM 44701T), isolated from a smear-ripened cheese.</title>
        <authorList>
            <consortium name="US DOE Joint Genome Institute (JGI-PGF)"/>
            <person name="Walter F."/>
            <person name="Albersmeier A."/>
            <person name="Kalinowski J."/>
            <person name="Ruckert C."/>
        </authorList>
    </citation>
    <scope>NUCLEOTIDE SEQUENCE</scope>
    <source>
        <strain evidence="9">JCM 3091</strain>
    </source>
</reference>
<dbReference type="SMART" id="SM00304">
    <property type="entry name" value="HAMP"/>
    <property type="match status" value="1"/>
</dbReference>
<organism evidence="9 10">
    <name type="scientific">Pilimelia terevasa</name>
    <dbReference type="NCBI Taxonomy" id="53372"/>
    <lineage>
        <taxon>Bacteria</taxon>
        <taxon>Bacillati</taxon>
        <taxon>Actinomycetota</taxon>
        <taxon>Actinomycetes</taxon>
        <taxon>Micromonosporales</taxon>
        <taxon>Micromonosporaceae</taxon>
        <taxon>Pilimelia</taxon>
    </lineage>
</organism>
<protein>
    <submittedName>
        <fullName evidence="9">Chemotaxis protein</fullName>
    </submittedName>
</protein>
<dbReference type="SMART" id="SM00283">
    <property type="entry name" value="MA"/>
    <property type="match status" value="1"/>
</dbReference>
<dbReference type="GO" id="GO:0007165">
    <property type="term" value="P:signal transduction"/>
    <property type="evidence" value="ECO:0007669"/>
    <property type="project" value="UniProtKB-KW"/>
</dbReference>
<dbReference type="Gene3D" id="1.10.287.950">
    <property type="entry name" value="Methyl-accepting chemotaxis protein"/>
    <property type="match status" value="1"/>
</dbReference>
<feature type="transmembrane region" description="Helical" evidence="6">
    <location>
        <begin position="307"/>
        <end position="329"/>
    </location>
</feature>
<evidence type="ECO:0000256" key="2">
    <source>
        <dbReference type="ARBA" id="ARBA00022989"/>
    </source>
</evidence>
<dbReference type="PANTHER" id="PTHR32089:SF112">
    <property type="entry name" value="LYSOZYME-LIKE PROTEIN-RELATED"/>
    <property type="match status" value="1"/>
</dbReference>
<dbReference type="PROSITE" id="PS50885">
    <property type="entry name" value="HAMP"/>
    <property type="match status" value="1"/>
</dbReference>
<dbReference type="InterPro" id="IPR004089">
    <property type="entry name" value="MCPsignal_dom"/>
</dbReference>
<comment type="similarity">
    <text evidence="4">Belongs to the methyl-accepting chemotaxis (MCP) protein family.</text>
</comment>
<dbReference type="RefSeq" id="WP_189114758.1">
    <property type="nucleotide sequence ID" value="NZ_BMQC01000009.1"/>
</dbReference>
<feature type="transmembrane region" description="Helical" evidence="6">
    <location>
        <begin position="21"/>
        <end position="40"/>
    </location>
</feature>
<evidence type="ECO:0000256" key="1">
    <source>
        <dbReference type="ARBA" id="ARBA00022692"/>
    </source>
</evidence>
<evidence type="ECO:0000256" key="5">
    <source>
        <dbReference type="PROSITE-ProRule" id="PRU00284"/>
    </source>
</evidence>
<reference evidence="9" key="2">
    <citation type="submission" date="2020-09" db="EMBL/GenBank/DDBJ databases">
        <authorList>
            <person name="Sun Q."/>
            <person name="Ohkuma M."/>
        </authorList>
    </citation>
    <scope>NUCLEOTIDE SEQUENCE</scope>
    <source>
        <strain evidence="9">JCM 3091</strain>
    </source>
</reference>
<keyword evidence="10" id="KW-1185">Reference proteome</keyword>
<keyword evidence="3 5" id="KW-0807">Transducer</keyword>
<comment type="caution">
    <text evidence="9">The sequence shown here is derived from an EMBL/GenBank/DDBJ whole genome shotgun (WGS) entry which is preliminary data.</text>
</comment>
<keyword evidence="6" id="KW-0472">Membrane</keyword>
<evidence type="ECO:0000313" key="9">
    <source>
        <dbReference type="EMBL" id="GGK33865.1"/>
    </source>
</evidence>
<feature type="domain" description="HAMP" evidence="8">
    <location>
        <begin position="330"/>
        <end position="382"/>
    </location>
</feature>
<evidence type="ECO:0000259" key="7">
    <source>
        <dbReference type="PROSITE" id="PS50111"/>
    </source>
</evidence>
<name>A0A8J3FKK8_9ACTN</name>
<dbReference type="InterPro" id="IPR003660">
    <property type="entry name" value="HAMP_dom"/>
</dbReference>
<dbReference type="GO" id="GO:0004888">
    <property type="term" value="F:transmembrane signaling receptor activity"/>
    <property type="evidence" value="ECO:0007669"/>
    <property type="project" value="InterPro"/>
</dbReference>
<evidence type="ECO:0000256" key="4">
    <source>
        <dbReference type="ARBA" id="ARBA00029447"/>
    </source>
</evidence>
<evidence type="ECO:0000256" key="6">
    <source>
        <dbReference type="SAM" id="Phobius"/>
    </source>
</evidence>
<dbReference type="Pfam" id="PF00015">
    <property type="entry name" value="MCPsignal"/>
    <property type="match status" value="1"/>
</dbReference>
<gene>
    <name evidence="9" type="ORF">GCM10010124_28010</name>
</gene>
<dbReference type="SUPFAM" id="SSF58104">
    <property type="entry name" value="Methyl-accepting chemotaxis protein (MCP) signaling domain"/>
    <property type="match status" value="1"/>
</dbReference>
<dbReference type="EMBL" id="BMQC01000009">
    <property type="protein sequence ID" value="GGK33865.1"/>
    <property type="molecule type" value="Genomic_DNA"/>
</dbReference>
<dbReference type="PANTHER" id="PTHR32089">
    <property type="entry name" value="METHYL-ACCEPTING CHEMOTAXIS PROTEIN MCPB"/>
    <property type="match status" value="1"/>
</dbReference>
<dbReference type="PRINTS" id="PR00260">
    <property type="entry name" value="CHEMTRNSDUCR"/>
</dbReference>
<evidence type="ECO:0000256" key="3">
    <source>
        <dbReference type="ARBA" id="ARBA00023224"/>
    </source>
</evidence>
<accession>A0A8J3FKK8</accession>
<dbReference type="CDD" id="cd06225">
    <property type="entry name" value="HAMP"/>
    <property type="match status" value="1"/>
</dbReference>
<dbReference type="Pfam" id="PF00672">
    <property type="entry name" value="HAMP"/>
    <property type="match status" value="1"/>
</dbReference>
<keyword evidence="1 6" id="KW-0812">Transmembrane</keyword>
<keyword evidence="2 6" id="KW-1133">Transmembrane helix</keyword>
<dbReference type="AlphaFoldDB" id="A0A8J3FKK8"/>